<organism evidence="2 3">
    <name type="scientific">Carnobacterium iners</name>
    <dbReference type="NCBI Taxonomy" id="1073423"/>
    <lineage>
        <taxon>Bacteria</taxon>
        <taxon>Bacillati</taxon>
        <taxon>Bacillota</taxon>
        <taxon>Bacilli</taxon>
        <taxon>Lactobacillales</taxon>
        <taxon>Carnobacteriaceae</taxon>
        <taxon>Carnobacterium</taxon>
    </lineage>
</organism>
<keyword evidence="2" id="KW-0808">Transferase</keyword>
<sequence length="142" mass="16407">MKLYIGSDIWNKAGAFYVRMSVFVLERQMELAEEFDQLDISTIDYAVMYDLEKPVSTGRYELLDSETIRIGRIATLKEYRGQKLGRTIIQALEDIGREKGCIKAAIHSEQTAASFYEELDYKIVSDEFYENNVPCVLLEKEL</sequence>
<dbReference type="Pfam" id="PF13673">
    <property type="entry name" value="Acetyltransf_10"/>
    <property type="match status" value="1"/>
</dbReference>
<keyword evidence="2" id="KW-0012">Acyltransferase</keyword>
<dbReference type="PROSITE" id="PS51186">
    <property type="entry name" value="GNAT"/>
    <property type="match status" value="1"/>
</dbReference>
<dbReference type="InterPro" id="IPR000182">
    <property type="entry name" value="GNAT_dom"/>
</dbReference>
<dbReference type="GO" id="GO:0008080">
    <property type="term" value="F:N-acetyltransferase activity"/>
    <property type="evidence" value="ECO:0007669"/>
    <property type="project" value="TreeGrafter"/>
</dbReference>
<dbReference type="AlphaFoldDB" id="A0A1X7N3S6"/>
<proteinExistence type="predicted"/>
<dbReference type="InterPro" id="IPR039143">
    <property type="entry name" value="GNPNAT1-like"/>
</dbReference>
<feature type="domain" description="N-acetyltransferase" evidence="1">
    <location>
        <begin position="1"/>
        <end position="142"/>
    </location>
</feature>
<dbReference type="EMBL" id="FXBJ01000002">
    <property type="protein sequence ID" value="SMH32030.1"/>
    <property type="molecule type" value="Genomic_DNA"/>
</dbReference>
<evidence type="ECO:0000313" key="3">
    <source>
        <dbReference type="Proteomes" id="UP000193435"/>
    </source>
</evidence>
<protein>
    <submittedName>
        <fullName evidence="2">Predicted N-acyltransferase, GNAT family</fullName>
    </submittedName>
</protein>
<dbReference type="Proteomes" id="UP000193435">
    <property type="component" value="Unassembled WGS sequence"/>
</dbReference>
<reference evidence="2 3" key="1">
    <citation type="submission" date="2017-04" db="EMBL/GenBank/DDBJ databases">
        <authorList>
            <person name="Afonso C.L."/>
            <person name="Miller P.J."/>
            <person name="Scott M.A."/>
            <person name="Spackman E."/>
            <person name="Goraichik I."/>
            <person name="Dimitrov K.M."/>
            <person name="Suarez D.L."/>
            <person name="Swayne D.E."/>
        </authorList>
    </citation>
    <scope>NUCLEOTIDE SEQUENCE [LARGE SCALE GENOMIC DNA]</scope>
    <source>
        <strain evidence="2 3">LMG26642</strain>
    </source>
</reference>
<accession>A0A1X7N3S6</accession>
<dbReference type="SUPFAM" id="SSF55729">
    <property type="entry name" value="Acyl-CoA N-acyltransferases (Nat)"/>
    <property type="match status" value="1"/>
</dbReference>
<dbReference type="Gene3D" id="3.40.630.30">
    <property type="match status" value="1"/>
</dbReference>
<gene>
    <name evidence="2" type="ORF">SAMN04488700_1333</name>
</gene>
<dbReference type="PANTHER" id="PTHR13355">
    <property type="entry name" value="GLUCOSAMINE 6-PHOSPHATE N-ACETYLTRANSFERASE"/>
    <property type="match status" value="1"/>
</dbReference>
<evidence type="ECO:0000313" key="2">
    <source>
        <dbReference type="EMBL" id="SMH32030.1"/>
    </source>
</evidence>
<dbReference type="STRING" id="1073423.SAMN04488700_1333"/>
<name>A0A1X7N3S6_9LACT</name>
<keyword evidence="3" id="KW-1185">Reference proteome</keyword>
<evidence type="ECO:0000259" key="1">
    <source>
        <dbReference type="PROSITE" id="PS51186"/>
    </source>
</evidence>
<dbReference type="InterPro" id="IPR016181">
    <property type="entry name" value="Acyl_CoA_acyltransferase"/>
</dbReference>
<dbReference type="OrthoDB" id="9796171at2"/>
<dbReference type="CDD" id="cd04301">
    <property type="entry name" value="NAT_SF"/>
    <property type="match status" value="1"/>
</dbReference>
<dbReference type="RefSeq" id="WP_085559505.1">
    <property type="nucleotide sequence ID" value="NZ_FOAH01000007.1"/>
</dbReference>